<dbReference type="SUPFAM" id="SSF48008">
    <property type="entry name" value="GntR ligand-binding domain-like"/>
    <property type="match status" value="1"/>
</dbReference>
<keyword evidence="1" id="KW-0805">Transcription regulation</keyword>
<feature type="domain" description="HTH gntR-type" evidence="4">
    <location>
        <begin position="12"/>
        <end position="79"/>
    </location>
</feature>
<dbReference type="SUPFAM" id="SSF46785">
    <property type="entry name" value="Winged helix' DNA-binding domain"/>
    <property type="match status" value="1"/>
</dbReference>
<evidence type="ECO:0000313" key="6">
    <source>
        <dbReference type="Proteomes" id="UP000247892"/>
    </source>
</evidence>
<evidence type="ECO:0000256" key="1">
    <source>
        <dbReference type="ARBA" id="ARBA00023015"/>
    </source>
</evidence>
<keyword evidence="2" id="KW-0238">DNA-binding</keyword>
<dbReference type="InterPro" id="IPR000524">
    <property type="entry name" value="Tscrpt_reg_HTH_GntR"/>
</dbReference>
<dbReference type="CDD" id="cd07377">
    <property type="entry name" value="WHTH_GntR"/>
    <property type="match status" value="1"/>
</dbReference>
<sequence length="222" mass="24213">MVGVNEKTAARTRVADAVYERLREMIFTGELAPGARLSVPALAESLDVSRSPVRDAVLRLVQERLAREEPRRGAVVASVGLAELVSIYEIREVLEGLAARLAVENAGRKLVRALKEALDEHEAAMRTADLAASTEADLRFHRLIREAAGNPEVIRLLDDVQTQVRLAMRTTTVTAGPRQAIDDHRAILTAIESGDAVAAEQAARAHIFRLRSVLSRQLEGGE</sequence>
<evidence type="ECO:0000256" key="2">
    <source>
        <dbReference type="ARBA" id="ARBA00023125"/>
    </source>
</evidence>
<keyword evidence="6" id="KW-1185">Reference proteome</keyword>
<dbReference type="AlphaFoldDB" id="A0A318LS57"/>
<evidence type="ECO:0000313" key="5">
    <source>
        <dbReference type="EMBL" id="PXY36440.1"/>
    </source>
</evidence>
<comment type="caution">
    <text evidence="5">The sequence shown here is derived from an EMBL/GenBank/DDBJ whole genome shotgun (WGS) entry which is preliminary data.</text>
</comment>
<dbReference type="EMBL" id="MASU01000005">
    <property type="protein sequence ID" value="PXY36440.1"/>
    <property type="molecule type" value="Genomic_DNA"/>
</dbReference>
<dbReference type="PANTHER" id="PTHR43537:SF24">
    <property type="entry name" value="GLUCONATE OPERON TRANSCRIPTIONAL REPRESSOR"/>
    <property type="match status" value="1"/>
</dbReference>
<evidence type="ECO:0000259" key="4">
    <source>
        <dbReference type="PROSITE" id="PS50949"/>
    </source>
</evidence>
<dbReference type="Pfam" id="PF00392">
    <property type="entry name" value="GntR"/>
    <property type="match status" value="1"/>
</dbReference>
<organism evidence="5 6">
    <name type="scientific">Prauserella flavalba</name>
    <dbReference type="NCBI Taxonomy" id="1477506"/>
    <lineage>
        <taxon>Bacteria</taxon>
        <taxon>Bacillati</taxon>
        <taxon>Actinomycetota</taxon>
        <taxon>Actinomycetes</taxon>
        <taxon>Pseudonocardiales</taxon>
        <taxon>Pseudonocardiaceae</taxon>
        <taxon>Prauserella</taxon>
    </lineage>
</organism>
<dbReference type="Gene3D" id="1.20.120.530">
    <property type="entry name" value="GntR ligand-binding domain-like"/>
    <property type="match status" value="1"/>
</dbReference>
<reference evidence="5 6" key="1">
    <citation type="submission" date="2016-07" db="EMBL/GenBank/DDBJ databases">
        <title>Draft genome sequence of Prauserella sp. YIM 121212, isolated from alkaline soil.</title>
        <authorList>
            <person name="Ruckert C."/>
            <person name="Albersmeier A."/>
            <person name="Jiang C.-L."/>
            <person name="Jiang Y."/>
            <person name="Kalinowski J."/>
            <person name="Schneider O."/>
            <person name="Winkler A."/>
            <person name="Zotchev S.B."/>
        </authorList>
    </citation>
    <scope>NUCLEOTIDE SEQUENCE [LARGE SCALE GENOMIC DNA]</scope>
    <source>
        <strain evidence="5 6">YIM 121212</strain>
    </source>
</reference>
<dbReference type="SMART" id="SM00895">
    <property type="entry name" value="FCD"/>
    <property type="match status" value="1"/>
</dbReference>
<dbReference type="Gene3D" id="1.10.10.10">
    <property type="entry name" value="Winged helix-like DNA-binding domain superfamily/Winged helix DNA-binding domain"/>
    <property type="match status" value="1"/>
</dbReference>
<dbReference type="InterPro" id="IPR036388">
    <property type="entry name" value="WH-like_DNA-bd_sf"/>
</dbReference>
<dbReference type="InterPro" id="IPR036390">
    <property type="entry name" value="WH_DNA-bd_sf"/>
</dbReference>
<dbReference type="OrthoDB" id="3172099at2"/>
<dbReference type="Pfam" id="PF07729">
    <property type="entry name" value="FCD"/>
    <property type="match status" value="1"/>
</dbReference>
<dbReference type="SMART" id="SM00345">
    <property type="entry name" value="HTH_GNTR"/>
    <property type="match status" value="1"/>
</dbReference>
<dbReference type="Proteomes" id="UP000247892">
    <property type="component" value="Unassembled WGS sequence"/>
</dbReference>
<accession>A0A318LS57</accession>
<dbReference type="GO" id="GO:0003700">
    <property type="term" value="F:DNA-binding transcription factor activity"/>
    <property type="evidence" value="ECO:0007669"/>
    <property type="project" value="InterPro"/>
</dbReference>
<name>A0A318LS57_9PSEU</name>
<dbReference type="InterPro" id="IPR011711">
    <property type="entry name" value="GntR_C"/>
</dbReference>
<dbReference type="PROSITE" id="PS50949">
    <property type="entry name" value="HTH_GNTR"/>
    <property type="match status" value="1"/>
</dbReference>
<dbReference type="GO" id="GO:0003677">
    <property type="term" value="F:DNA binding"/>
    <property type="evidence" value="ECO:0007669"/>
    <property type="project" value="UniProtKB-KW"/>
</dbReference>
<protein>
    <recommendedName>
        <fullName evidence="4">HTH gntR-type domain-containing protein</fullName>
    </recommendedName>
</protein>
<proteinExistence type="predicted"/>
<evidence type="ECO:0000256" key="3">
    <source>
        <dbReference type="ARBA" id="ARBA00023163"/>
    </source>
</evidence>
<dbReference type="InterPro" id="IPR008920">
    <property type="entry name" value="TF_FadR/GntR_C"/>
</dbReference>
<gene>
    <name evidence="5" type="ORF">BA062_13665</name>
</gene>
<dbReference type="RefSeq" id="WP_110336454.1">
    <property type="nucleotide sequence ID" value="NZ_MASU01000005.1"/>
</dbReference>
<dbReference type="PANTHER" id="PTHR43537">
    <property type="entry name" value="TRANSCRIPTIONAL REGULATOR, GNTR FAMILY"/>
    <property type="match status" value="1"/>
</dbReference>
<keyword evidence="3" id="KW-0804">Transcription</keyword>